<dbReference type="EMBL" id="NISI01000010">
    <property type="protein sequence ID" value="OWR02310.1"/>
    <property type="molecule type" value="Genomic_DNA"/>
</dbReference>
<dbReference type="AlphaFoldDB" id="A0A254N3A4"/>
<name>A0A254N3A4_9BURK</name>
<comment type="caution">
    <text evidence="1">The sequence shown here is derived from an EMBL/GenBank/DDBJ whole genome shotgun (WGS) entry which is preliminary data.</text>
</comment>
<dbReference type="Proteomes" id="UP000197446">
    <property type="component" value="Unassembled WGS sequence"/>
</dbReference>
<dbReference type="OrthoDB" id="6895376at2"/>
<evidence type="ECO:0000313" key="2">
    <source>
        <dbReference type="Proteomes" id="UP000197446"/>
    </source>
</evidence>
<evidence type="ECO:0000313" key="1">
    <source>
        <dbReference type="EMBL" id="OWR02310.1"/>
    </source>
</evidence>
<proteinExistence type="predicted"/>
<keyword evidence="2" id="KW-1185">Reference proteome</keyword>
<protein>
    <submittedName>
        <fullName evidence="1">Uncharacterized protein</fullName>
    </submittedName>
</protein>
<organism evidence="1 2">
    <name type="scientific">Roseateles puraquae</name>
    <dbReference type="NCBI Taxonomy" id="431059"/>
    <lineage>
        <taxon>Bacteria</taxon>
        <taxon>Pseudomonadati</taxon>
        <taxon>Pseudomonadota</taxon>
        <taxon>Betaproteobacteria</taxon>
        <taxon>Burkholderiales</taxon>
        <taxon>Sphaerotilaceae</taxon>
        <taxon>Roseateles</taxon>
    </lineage>
</organism>
<gene>
    <name evidence="1" type="ORF">CDO81_20330</name>
</gene>
<reference evidence="1 2" key="1">
    <citation type="journal article" date="2007" name="Int. J. Syst. Evol. Microbiol.">
        <title>Description of Pelomonas aquatica sp. nov. and Pelomonas puraquae sp. nov., isolated from industrial and haemodialysis water.</title>
        <authorList>
            <person name="Gomila M."/>
            <person name="Bowien B."/>
            <person name="Falsen E."/>
            <person name="Moore E.R."/>
            <person name="Lalucat J."/>
        </authorList>
    </citation>
    <scope>NUCLEOTIDE SEQUENCE [LARGE SCALE GENOMIC DNA]</scope>
    <source>
        <strain evidence="1 2">CCUG 52769</strain>
    </source>
</reference>
<sequence length="316" mass="32513">MTGCASISSEPAAKASEGLVYYLPKKDVLVTVVKETKGKAVTTSVTIASTAALPDTQQAYAINFNRNWVGKNAMNIGISPTGLLSTAKSTSTSGVADALKNLAESAGMLAGPGLAAAPLPPPPCADGTHTFLYTVEPGAKANACDLKVTIERIAAAVPAGTPTGAASSPSLTGGSREGIYYRQEEAFKVTADGPGVKVTAIVLSPSLSPTRFLPMAKSFFGSATADFGFSDGMPTKFDQDADGELIALLKLPADVIGAYFGAVGKLFDSFKTRDTKEAEVLAASTKAELARKKYEACIEAIKSKDDTLIAKLGCGT</sequence>
<accession>A0A254N3A4</accession>